<name>V6KJQ8_STRRC</name>
<dbReference type="InterPro" id="IPR028978">
    <property type="entry name" value="Chorismate_lyase_/UTRA_dom_sf"/>
</dbReference>
<evidence type="ECO:0000313" key="3">
    <source>
        <dbReference type="EMBL" id="EST32258.1"/>
    </source>
</evidence>
<dbReference type="GO" id="GO:0003677">
    <property type="term" value="F:DNA binding"/>
    <property type="evidence" value="ECO:0007669"/>
    <property type="project" value="InterPro"/>
</dbReference>
<dbReference type="PANTHER" id="PTHR44846:SF17">
    <property type="entry name" value="GNTR-FAMILY TRANSCRIPTIONAL REGULATOR"/>
    <property type="match status" value="1"/>
</dbReference>
<proteinExistence type="predicted"/>
<evidence type="ECO:0000256" key="1">
    <source>
        <dbReference type="SAM" id="MobiDB-lite"/>
    </source>
</evidence>
<dbReference type="InterPro" id="IPR011663">
    <property type="entry name" value="UTRA"/>
</dbReference>
<keyword evidence="4" id="KW-1185">Reference proteome</keyword>
<dbReference type="GO" id="GO:0045892">
    <property type="term" value="P:negative regulation of DNA-templated transcription"/>
    <property type="evidence" value="ECO:0007669"/>
    <property type="project" value="TreeGrafter"/>
</dbReference>
<dbReference type="SUPFAM" id="SSF64288">
    <property type="entry name" value="Chorismate lyase-like"/>
    <property type="match status" value="1"/>
</dbReference>
<dbReference type="SMART" id="SM00866">
    <property type="entry name" value="UTRA"/>
    <property type="match status" value="1"/>
</dbReference>
<dbReference type="Gene3D" id="3.40.1410.10">
    <property type="entry name" value="Chorismate lyase-like"/>
    <property type="match status" value="1"/>
</dbReference>
<sequence>MTTARQATDLPAFPPAQRQTMRPAQGMTPVGPGGAFPWIVELRRRGIDARFRLLEATVLPEPPDRVVDAFRLSAGQPAVLRHLLLTFDGQPAALIKVYFPHDLAAGTPITGCRLIRGGIPSLLARLGHTTARCVDTVTAEIPTEEHSAFLRLPVTQPVLRTFRIAYSEDRPVLVTDAAEAAHLFQLQYEFATTSPI</sequence>
<dbReference type="Proteomes" id="UP000017984">
    <property type="component" value="Chromosome"/>
</dbReference>
<reference evidence="3 4" key="1">
    <citation type="journal article" date="2014" name="Genome Announc.">
        <title>Draft Genome Sequence of Streptomyces roseochromogenes subsp. oscitans DS 12.976, Producer of the Aminocoumarin Antibiotic Clorobiocin.</title>
        <authorList>
            <person name="Ruckert C."/>
            <person name="Kalinowski J."/>
            <person name="Heide L."/>
            <person name="Apel A.K."/>
        </authorList>
    </citation>
    <scope>NUCLEOTIDE SEQUENCE [LARGE SCALE GENOMIC DNA]</scope>
    <source>
        <strain evidence="3 4">DS 12.976</strain>
    </source>
</reference>
<evidence type="ECO:0000313" key="4">
    <source>
        <dbReference type="Proteomes" id="UP000017984"/>
    </source>
</evidence>
<protein>
    <recommendedName>
        <fullName evidence="2">UbiC transcription regulator-associated domain-containing protein</fullName>
    </recommendedName>
</protein>
<organism evidence="3 4">
    <name type="scientific">Streptomyces roseochromogenus subsp. oscitans DS 12.976</name>
    <dbReference type="NCBI Taxonomy" id="1352936"/>
    <lineage>
        <taxon>Bacteria</taxon>
        <taxon>Bacillati</taxon>
        <taxon>Actinomycetota</taxon>
        <taxon>Actinomycetes</taxon>
        <taxon>Kitasatosporales</taxon>
        <taxon>Streptomycetaceae</taxon>
        <taxon>Streptomyces</taxon>
    </lineage>
</organism>
<dbReference type="Pfam" id="PF07702">
    <property type="entry name" value="UTRA"/>
    <property type="match status" value="1"/>
</dbReference>
<accession>V6KJQ8</accession>
<evidence type="ECO:0000259" key="2">
    <source>
        <dbReference type="SMART" id="SM00866"/>
    </source>
</evidence>
<dbReference type="EMBL" id="AWQX01000131">
    <property type="protein sequence ID" value="EST32258.1"/>
    <property type="molecule type" value="Genomic_DNA"/>
</dbReference>
<dbReference type="PATRIC" id="fig|1352936.5.peg.3176"/>
<feature type="region of interest" description="Disordered" evidence="1">
    <location>
        <begin position="1"/>
        <end position="25"/>
    </location>
</feature>
<dbReference type="InterPro" id="IPR050679">
    <property type="entry name" value="Bact_HTH_transcr_reg"/>
</dbReference>
<dbReference type="STRING" id="1352936.M878_15090"/>
<dbReference type="OrthoDB" id="3214900at2"/>
<dbReference type="AlphaFoldDB" id="V6KJQ8"/>
<feature type="domain" description="UbiC transcription regulator-associated" evidence="2">
    <location>
        <begin position="44"/>
        <end position="185"/>
    </location>
</feature>
<gene>
    <name evidence="3" type="ORF">M878_15090</name>
</gene>
<dbReference type="PANTHER" id="PTHR44846">
    <property type="entry name" value="MANNOSYL-D-GLYCERATE TRANSPORT/METABOLISM SYSTEM REPRESSOR MNGR-RELATED"/>
    <property type="match status" value="1"/>
</dbReference>
<dbReference type="HOGENOM" id="CLU_1389572_0_0_11"/>
<dbReference type="RefSeq" id="WP_023547002.1">
    <property type="nucleotide sequence ID" value="NZ_CM002285.1"/>
</dbReference>
<comment type="caution">
    <text evidence="3">The sequence shown here is derived from an EMBL/GenBank/DDBJ whole genome shotgun (WGS) entry which is preliminary data.</text>
</comment>